<proteinExistence type="predicted"/>
<accession>A0ABV0ZYY4</accession>
<comment type="caution">
    <text evidence="2">The sequence shown here is derived from an EMBL/GenBank/DDBJ whole genome shotgun (WGS) entry which is preliminary data.</text>
</comment>
<evidence type="ECO:0000313" key="3">
    <source>
        <dbReference type="Proteomes" id="UP001469553"/>
    </source>
</evidence>
<protein>
    <submittedName>
        <fullName evidence="2">Uncharacterized protein</fullName>
    </submittedName>
</protein>
<feature type="compositionally biased region" description="Low complexity" evidence="1">
    <location>
        <begin position="21"/>
        <end position="33"/>
    </location>
</feature>
<feature type="region of interest" description="Disordered" evidence="1">
    <location>
        <begin position="1"/>
        <end position="60"/>
    </location>
</feature>
<evidence type="ECO:0000313" key="2">
    <source>
        <dbReference type="EMBL" id="MEQ2311458.1"/>
    </source>
</evidence>
<feature type="compositionally biased region" description="Polar residues" evidence="1">
    <location>
        <begin position="8"/>
        <end position="17"/>
    </location>
</feature>
<organism evidence="2 3">
    <name type="scientific">Ameca splendens</name>
    <dbReference type="NCBI Taxonomy" id="208324"/>
    <lineage>
        <taxon>Eukaryota</taxon>
        <taxon>Metazoa</taxon>
        <taxon>Chordata</taxon>
        <taxon>Craniata</taxon>
        <taxon>Vertebrata</taxon>
        <taxon>Euteleostomi</taxon>
        <taxon>Actinopterygii</taxon>
        <taxon>Neopterygii</taxon>
        <taxon>Teleostei</taxon>
        <taxon>Neoteleostei</taxon>
        <taxon>Acanthomorphata</taxon>
        <taxon>Ovalentaria</taxon>
        <taxon>Atherinomorphae</taxon>
        <taxon>Cyprinodontiformes</taxon>
        <taxon>Goodeidae</taxon>
        <taxon>Ameca</taxon>
    </lineage>
</organism>
<dbReference type="Proteomes" id="UP001469553">
    <property type="component" value="Unassembled WGS sequence"/>
</dbReference>
<dbReference type="EMBL" id="JAHRIP010076911">
    <property type="protein sequence ID" value="MEQ2311458.1"/>
    <property type="molecule type" value="Genomic_DNA"/>
</dbReference>
<evidence type="ECO:0000256" key="1">
    <source>
        <dbReference type="SAM" id="MobiDB-lite"/>
    </source>
</evidence>
<gene>
    <name evidence="2" type="ORF">AMECASPLE_020241</name>
</gene>
<name>A0ABV0ZYY4_9TELE</name>
<keyword evidence="3" id="KW-1185">Reference proteome</keyword>
<reference evidence="2 3" key="1">
    <citation type="submission" date="2021-06" db="EMBL/GenBank/DDBJ databases">
        <authorList>
            <person name="Palmer J.M."/>
        </authorList>
    </citation>
    <scope>NUCLEOTIDE SEQUENCE [LARGE SCALE GENOMIC DNA]</scope>
    <source>
        <strain evidence="2 3">AS_MEX2019</strain>
        <tissue evidence="2">Muscle</tissue>
    </source>
</reference>
<sequence>MFGRESEQQTPLSTPSHSRGESQSSTSQPQTTETMKDILEPEIPTQGLGNELLVGHGTLPSNSLPNLATPLNQMLQAAFSILLLLLHCLYGY</sequence>